<dbReference type="OrthoDB" id="1924020at2759"/>
<dbReference type="PROSITE" id="PS51774">
    <property type="entry name" value="NAB"/>
    <property type="match status" value="1"/>
</dbReference>
<reference evidence="5" key="1">
    <citation type="submission" date="2013-09" db="EMBL/GenBank/DDBJ databases">
        <title>Corchorus olitorius genome sequencing.</title>
        <authorList>
            <person name="Alam M."/>
            <person name="Haque M.S."/>
            <person name="Islam M.S."/>
            <person name="Emdad E.M."/>
            <person name="Islam M.M."/>
            <person name="Ahmed B."/>
            <person name="Halim A."/>
            <person name="Hossen Q.M.M."/>
            <person name="Hossain M.Z."/>
            <person name="Ahmed R."/>
            <person name="Khan M.M."/>
            <person name="Islam R."/>
            <person name="Rashid M.M."/>
            <person name="Khan S.A."/>
            <person name="Rahman M.S."/>
            <person name="Alam M."/>
            <person name="Yahiya A.S."/>
            <person name="Khan M.S."/>
            <person name="Azam M.S."/>
            <person name="Haque T."/>
            <person name="Lashkar M.Z.H."/>
            <person name="Akhand A.I."/>
            <person name="Morshed G."/>
            <person name="Roy S."/>
            <person name="Uddin K.S."/>
            <person name="Rabeya T."/>
            <person name="Hossain A.S."/>
            <person name="Chowdhury A."/>
            <person name="Snigdha A.R."/>
            <person name="Mortoza M.S."/>
            <person name="Matin S.A."/>
            <person name="Hoque S.M.E."/>
            <person name="Islam M.K."/>
            <person name="Roy D.K."/>
            <person name="Haider R."/>
            <person name="Moosa M.M."/>
            <person name="Elias S.M."/>
            <person name="Hasan A.M."/>
            <person name="Jahan S."/>
            <person name="Shafiuddin M."/>
            <person name="Mahmood N."/>
            <person name="Shommy N.S."/>
        </authorList>
    </citation>
    <scope>NUCLEOTIDE SEQUENCE [LARGE SCALE GENOMIC DNA]</scope>
    <source>
        <strain evidence="5">cv. O-4</strain>
    </source>
</reference>
<gene>
    <name evidence="4" type="ORF">COLO4_05291</name>
</gene>
<evidence type="ECO:0000256" key="1">
    <source>
        <dbReference type="ARBA" id="ARBA00023054"/>
    </source>
</evidence>
<dbReference type="Proteomes" id="UP000187203">
    <property type="component" value="Unassembled WGS sequence"/>
</dbReference>
<comment type="caution">
    <text evidence="4">The sequence shown here is derived from an EMBL/GenBank/DDBJ whole genome shotgun (WGS) entry which is preliminary data.</text>
</comment>
<sequence length="185" mass="21457">MVEDLHKSYRSLAEKYDQLRAESNNVNVHGKEYLLMNGKSDKFEDFESSSNGLLVHPASNKPCDELNYNNHIDQKKNIITGIEQPHNYKSKSDDEDSHEAAMLENEKLCKELWLEVSELTRRNDEKRETIRDLTSKANMLHEEHENSNGNHSPLVTHHHNSNKVDKKNLSKLSRLKRLLLGKKTN</sequence>
<evidence type="ECO:0000313" key="4">
    <source>
        <dbReference type="EMBL" id="OMP09623.1"/>
    </source>
</evidence>
<organism evidence="4 5">
    <name type="scientific">Corchorus olitorius</name>
    <dbReference type="NCBI Taxonomy" id="93759"/>
    <lineage>
        <taxon>Eukaryota</taxon>
        <taxon>Viridiplantae</taxon>
        <taxon>Streptophyta</taxon>
        <taxon>Embryophyta</taxon>
        <taxon>Tracheophyta</taxon>
        <taxon>Spermatophyta</taxon>
        <taxon>Magnoliopsida</taxon>
        <taxon>eudicotyledons</taxon>
        <taxon>Gunneridae</taxon>
        <taxon>Pentapetalae</taxon>
        <taxon>rosids</taxon>
        <taxon>malvids</taxon>
        <taxon>Malvales</taxon>
        <taxon>Malvaceae</taxon>
        <taxon>Grewioideae</taxon>
        <taxon>Apeibeae</taxon>
        <taxon>Corchorus</taxon>
    </lineage>
</organism>
<proteinExistence type="predicted"/>
<dbReference type="GO" id="GO:0003779">
    <property type="term" value="F:actin binding"/>
    <property type="evidence" value="ECO:0007669"/>
    <property type="project" value="InterPro"/>
</dbReference>
<dbReference type="AlphaFoldDB" id="A0A1R3KR98"/>
<accession>A0A1R3KR98</accession>
<dbReference type="InterPro" id="IPR011684">
    <property type="entry name" value="NAB"/>
</dbReference>
<name>A0A1R3KR98_9ROSI</name>
<protein>
    <recommendedName>
        <fullName evidence="3">NAB domain-containing protein</fullName>
    </recommendedName>
</protein>
<feature type="domain" description="NAB" evidence="3">
    <location>
        <begin position="1"/>
        <end position="23"/>
    </location>
</feature>
<feature type="region of interest" description="Disordered" evidence="2">
    <location>
        <begin position="142"/>
        <end position="170"/>
    </location>
</feature>
<keyword evidence="1" id="KW-0175">Coiled coil</keyword>
<keyword evidence="5" id="KW-1185">Reference proteome</keyword>
<evidence type="ECO:0000259" key="3">
    <source>
        <dbReference type="PROSITE" id="PS51774"/>
    </source>
</evidence>
<evidence type="ECO:0000313" key="5">
    <source>
        <dbReference type="Proteomes" id="UP000187203"/>
    </source>
</evidence>
<dbReference type="EMBL" id="AWUE01012289">
    <property type="protein sequence ID" value="OMP09623.1"/>
    <property type="molecule type" value="Genomic_DNA"/>
</dbReference>
<evidence type="ECO:0000256" key="2">
    <source>
        <dbReference type="SAM" id="MobiDB-lite"/>
    </source>
</evidence>